<dbReference type="Proteomes" id="UP000241890">
    <property type="component" value="Unassembled WGS sequence"/>
</dbReference>
<name>A0A2R5GMP7_9STRA</name>
<proteinExistence type="predicted"/>
<gene>
    <name evidence="1" type="ORF">FCC1311_058022</name>
</gene>
<protein>
    <submittedName>
        <fullName evidence="1">Uncharacterized protein</fullName>
    </submittedName>
</protein>
<organism evidence="1 2">
    <name type="scientific">Hondaea fermentalgiana</name>
    <dbReference type="NCBI Taxonomy" id="2315210"/>
    <lineage>
        <taxon>Eukaryota</taxon>
        <taxon>Sar</taxon>
        <taxon>Stramenopiles</taxon>
        <taxon>Bigyra</taxon>
        <taxon>Labyrinthulomycetes</taxon>
        <taxon>Thraustochytrida</taxon>
        <taxon>Thraustochytriidae</taxon>
        <taxon>Hondaea</taxon>
    </lineage>
</organism>
<evidence type="ECO:0000313" key="2">
    <source>
        <dbReference type="Proteomes" id="UP000241890"/>
    </source>
</evidence>
<comment type="caution">
    <text evidence="1">The sequence shown here is derived from an EMBL/GenBank/DDBJ whole genome shotgun (WGS) entry which is preliminary data.</text>
</comment>
<sequence length="195" mass="21615">MDADCEFLAYNRDFTSVCTLTGLCHGPMLCSRVAGVGGTNLQSDVDTYEPRLKQCQQVRNSTMRLDFLRPLVFDSGIIEAPVLSDEAKRALMYQLADLWGVFVAAMHKTGTYVHRKDRRALVVAALFALPDGLCCDEGVYAVVPHPGVRVRGINKKKKYSHFCVSDIRYGQNMLRRALRPLGANLGVAVDVTSFL</sequence>
<dbReference type="EMBL" id="BEYU01000060">
    <property type="protein sequence ID" value="GBG29581.1"/>
    <property type="molecule type" value="Genomic_DNA"/>
</dbReference>
<reference evidence="1 2" key="1">
    <citation type="submission" date="2017-12" db="EMBL/GenBank/DDBJ databases">
        <title>Sequencing, de novo assembly and annotation of complete genome of a new Thraustochytrid species, strain FCC1311.</title>
        <authorList>
            <person name="Sedici K."/>
            <person name="Godart F."/>
            <person name="Aiese Cigliano R."/>
            <person name="Sanseverino W."/>
            <person name="Barakat M."/>
            <person name="Ortet P."/>
            <person name="Marechal E."/>
            <person name="Cagnac O."/>
            <person name="Amato A."/>
        </authorList>
    </citation>
    <scope>NUCLEOTIDE SEQUENCE [LARGE SCALE GENOMIC DNA]</scope>
</reference>
<accession>A0A2R5GMP7</accession>
<dbReference type="InParanoid" id="A0A2R5GMP7"/>
<dbReference type="AlphaFoldDB" id="A0A2R5GMP7"/>
<evidence type="ECO:0000313" key="1">
    <source>
        <dbReference type="EMBL" id="GBG29581.1"/>
    </source>
</evidence>
<keyword evidence="2" id="KW-1185">Reference proteome</keyword>